<dbReference type="KEGG" id="dpx:DAPPUDRAFT_321627"/>
<dbReference type="InterPro" id="IPR014720">
    <property type="entry name" value="dsRBD_dom"/>
</dbReference>
<dbReference type="EMBL" id="GL732564">
    <property type="protein sequence ID" value="EFX77226.1"/>
    <property type="molecule type" value="Genomic_DNA"/>
</dbReference>
<dbReference type="InParanoid" id="E9GTF7"/>
<gene>
    <name evidence="4" type="ORF">DAPPUDRAFT_321627</name>
</gene>
<dbReference type="CDD" id="cd00048">
    <property type="entry name" value="DSRM_SF"/>
    <property type="match status" value="2"/>
</dbReference>
<dbReference type="GO" id="GO:0070578">
    <property type="term" value="C:RISC-loading complex"/>
    <property type="evidence" value="ECO:0000318"/>
    <property type="project" value="GO_Central"/>
</dbReference>
<dbReference type="Proteomes" id="UP000000305">
    <property type="component" value="Unassembled WGS sequence"/>
</dbReference>
<dbReference type="GO" id="GO:0030422">
    <property type="term" value="P:siRNA processing"/>
    <property type="evidence" value="ECO:0000318"/>
    <property type="project" value="GO_Central"/>
</dbReference>
<dbReference type="SUPFAM" id="SSF54768">
    <property type="entry name" value="dsRNA-binding domain-like"/>
    <property type="match status" value="2"/>
</dbReference>
<dbReference type="PROSITE" id="PS50137">
    <property type="entry name" value="DS_RBD"/>
    <property type="match status" value="1"/>
</dbReference>
<dbReference type="InterPro" id="IPR051247">
    <property type="entry name" value="RLC_Component"/>
</dbReference>
<keyword evidence="5" id="KW-1185">Reference proteome</keyword>
<dbReference type="GO" id="GO:0016442">
    <property type="term" value="C:RISC complex"/>
    <property type="evidence" value="ECO:0000318"/>
    <property type="project" value="GO_Central"/>
</dbReference>
<name>E9GTF7_DAPPU</name>
<keyword evidence="1 2" id="KW-0694">RNA-binding</keyword>
<dbReference type="GO" id="GO:0070920">
    <property type="term" value="P:regulation of regulatory ncRNA processing"/>
    <property type="evidence" value="ECO:0000318"/>
    <property type="project" value="GO_Central"/>
</dbReference>
<dbReference type="PhylomeDB" id="E9GTF7"/>
<evidence type="ECO:0000256" key="1">
    <source>
        <dbReference type="ARBA" id="ARBA00022884"/>
    </source>
</evidence>
<dbReference type="STRING" id="6669.E9GTF7"/>
<evidence type="ECO:0000313" key="4">
    <source>
        <dbReference type="EMBL" id="EFX77226.1"/>
    </source>
</evidence>
<evidence type="ECO:0000256" key="2">
    <source>
        <dbReference type="PROSITE-ProRule" id="PRU00266"/>
    </source>
</evidence>
<dbReference type="Gene3D" id="3.30.160.20">
    <property type="match status" value="2"/>
</dbReference>
<dbReference type="Pfam" id="PF00035">
    <property type="entry name" value="dsrm"/>
    <property type="match status" value="1"/>
</dbReference>
<protein>
    <recommendedName>
        <fullName evidence="3">DRBM domain-containing protein</fullName>
    </recommendedName>
</protein>
<dbReference type="GO" id="GO:0005737">
    <property type="term" value="C:cytoplasm"/>
    <property type="evidence" value="ECO:0000318"/>
    <property type="project" value="GO_Central"/>
</dbReference>
<dbReference type="HOGENOM" id="CLU_1367474_0_0_1"/>
<dbReference type="GO" id="GO:0003725">
    <property type="term" value="F:double-stranded RNA binding"/>
    <property type="evidence" value="ECO:0000318"/>
    <property type="project" value="GO_Central"/>
</dbReference>
<reference evidence="4 5" key="1">
    <citation type="journal article" date="2011" name="Science">
        <title>The ecoresponsive genome of Daphnia pulex.</title>
        <authorList>
            <person name="Colbourne J.K."/>
            <person name="Pfrender M.E."/>
            <person name="Gilbert D."/>
            <person name="Thomas W.K."/>
            <person name="Tucker A."/>
            <person name="Oakley T.H."/>
            <person name="Tokishita S."/>
            <person name="Aerts A."/>
            <person name="Arnold G.J."/>
            <person name="Basu M.K."/>
            <person name="Bauer D.J."/>
            <person name="Caceres C.E."/>
            <person name="Carmel L."/>
            <person name="Casola C."/>
            <person name="Choi J.H."/>
            <person name="Detter J.C."/>
            <person name="Dong Q."/>
            <person name="Dusheyko S."/>
            <person name="Eads B.D."/>
            <person name="Frohlich T."/>
            <person name="Geiler-Samerotte K.A."/>
            <person name="Gerlach D."/>
            <person name="Hatcher P."/>
            <person name="Jogdeo S."/>
            <person name="Krijgsveld J."/>
            <person name="Kriventseva E.V."/>
            <person name="Kultz D."/>
            <person name="Laforsch C."/>
            <person name="Lindquist E."/>
            <person name="Lopez J."/>
            <person name="Manak J.R."/>
            <person name="Muller J."/>
            <person name="Pangilinan J."/>
            <person name="Patwardhan R.P."/>
            <person name="Pitluck S."/>
            <person name="Pritham E.J."/>
            <person name="Rechtsteiner A."/>
            <person name="Rho M."/>
            <person name="Rogozin I.B."/>
            <person name="Sakarya O."/>
            <person name="Salamov A."/>
            <person name="Schaack S."/>
            <person name="Shapiro H."/>
            <person name="Shiga Y."/>
            <person name="Skalitzky C."/>
            <person name="Smith Z."/>
            <person name="Souvorov A."/>
            <person name="Sung W."/>
            <person name="Tang Z."/>
            <person name="Tsuchiya D."/>
            <person name="Tu H."/>
            <person name="Vos H."/>
            <person name="Wang M."/>
            <person name="Wolf Y.I."/>
            <person name="Yamagata H."/>
            <person name="Yamada T."/>
            <person name="Ye Y."/>
            <person name="Shaw J.R."/>
            <person name="Andrews J."/>
            <person name="Crease T.J."/>
            <person name="Tang H."/>
            <person name="Lucas S.M."/>
            <person name="Robertson H.M."/>
            <person name="Bork P."/>
            <person name="Koonin E.V."/>
            <person name="Zdobnov E.M."/>
            <person name="Grigoriev I.V."/>
            <person name="Lynch M."/>
            <person name="Boore J.L."/>
        </authorList>
    </citation>
    <scope>NUCLEOTIDE SEQUENCE [LARGE SCALE GENOMIC DNA]</scope>
</reference>
<dbReference type="AlphaFoldDB" id="E9GTF7"/>
<proteinExistence type="predicted"/>
<dbReference type="PANTHER" id="PTHR46205">
    <property type="entry name" value="LOQUACIOUS, ISOFORM B"/>
    <property type="match status" value="1"/>
</dbReference>
<organism evidence="4 5">
    <name type="scientific">Daphnia pulex</name>
    <name type="common">Water flea</name>
    <dbReference type="NCBI Taxonomy" id="6669"/>
    <lineage>
        <taxon>Eukaryota</taxon>
        <taxon>Metazoa</taxon>
        <taxon>Ecdysozoa</taxon>
        <taxon>Arthropoda</taxon>
        <taxon>Crustacea</taxon>
        <taxon>Branchiopoda</taxon>
        <taxon>Diplostraca</taxon>
        <taxon>Cladocera</taxon>
        <taxon>Anomopoda</taxon>
        <taxon>Daphniidae</taxon>
        <taxon>Daphnia</taxon>
    </lineage>
</organism>
<sequence>MASIYRNSSAGQGKRLNTFNELCETFGFGIPIYTYLLEKRAFHVGVTIEELGISVQGFGRSGKSAKNNAALRMMFQIMKTAREGGSLNSVTSEKLVDCCEWMEHYSPLLIEDMMVVDSQPREDVGYNYCEVLHRLLRKKHLAPIYYCLQVEGTGPSLTFAMSCHHPKFVTIGEGRTIRMAKNVAAQEMLMKLQVQQEQE</sequence>
<feature type="domain" description="DRBM" evidence="3">
    <location>
        <begin position="127"/>
        <end position="194"/>
    </location>
</feature>
<evidence type="ECO:0000313" key="5">
    <source>
        <dbReference type="Proteomes" id="UP000000305"/>
    </source>
</evidence>
<evidence type="ECO:0000259" key="3">
    <source>
        <dbReference type="PROSITE" id="PS50137"/>
    </source>
</evidence>
<dbReference type="GO" id="GO:0035197">
    <property type="term" value="F:siRNA binding"/>
    <property type="evidence" value="ECO:0000318"/>
    <property type="project" value="GO_Central"/>
</dbReference>
<dbReference type="OrthoDB" id="5961559at2759"/>
<dbReference type="SMART" id="SM00358">
    <property type="entry name" value="DSRM"/>
    <property type="match status" value="2"/>
</dbReference>
<dbReference type="GO" id="GO:0005634">
    <property type="term" value="C:nucleus"/>
    <property type="evidence" value="ECO:0000318"/>
    <property type="project" value="GO_Central"/>
</dbReference>
<dbReference type="PANTHER" id="PTHR46205:SF3">
    <property type="entry name" value="LOQUACIOUS, ISOFORM B"/>
    <property type="match status" value="1"/>
</dbReference>
<accession>E9GTF7</accession>